<feature type="compositionally biased region" description="Polar residues" evidence="1">
    <location>
        <begin position="75"/>
        <end position="84"/>
    </location>
</feature>
<accession>A0ABR1SZB9</accession>
<comment type="caution">
    <text evidence="3">The sequence shown here is derived from an EMBL/GenBank/DDBJ whole genome shotgun (WGS) entry which is preliminary data.</text>
</comment>
<keyword evidence="2" id="KW-0472">Membrane</keyword>
<feature type="region of interest" description="Disordered" evidence="1">
    <location>
        <begin position="52"/>
        <end position="101"/>
    </location>
</feature>
<keyword evidence="2" id="KW-0812">Transmembrane</keyword>
<gene>
    <name evidence="3" type="ORF">PG993_008081</name>
</gene>
<evidence type="ECO:0000256" key="2">
    <source>
        <dbReference type="SAM" id="Phobius"/>
    </source>
</evidence>
<sequence>MSPDPVKTTGLPVLTAVGLAVGALVIGKVLGILMWVLIRKYLRVRRVQKPDLAPGGAHTRVQEPGTSIPELESLPYSQPPQSTACEMPNEFPASPPQLLSPDFRTEACITDWTKL</sequence>
<keyword evidence="2" id="KW-1133">Transmembrane helix</keyword>
<dbReference type="Proteomes" id="UP001444661">
    <property type="component" value="Unassembled WGS sequence"/>
</dbReference>
<name>A0ABR1SZB9_9PEZI</name>
<dbReference type="EMBL" id="JAQQWK010000006">
    <property type="protein sequence ID" value="KAK8039670.1"/>
    <property type="molecule type" value="Genomic_DNA"/>
</dbReference>
<evidence type="ECO:0000313" key="4">
    <source>
        <dbReference type="Proteomes" id="UP001444661"/>
    </source>
</evidence>
<proteinExistence type="predicted"/>
<evidence type="ECO:0000256" key="1">
    <source>
        <dbReference type="SAM" id="MobiDB-lite"/>
    </source>
</evidence>
<keyword evidence="4" id="KW-1185">Reference proteome</keyword>
<organism evidence="3 4">
    <name type="scientific">Apiospora rasikravindrae</name>
    <dbReference type="NCBI Taxonomy" id="990691"/>
    <lineage>
        <taxon>Eukaryota</taxon>
        <taxon>Fungi</taxon>
        <taxon>Dikarya</taxon>
        <taxon>Ascomycota</taxon>
        <taxon>Pezizomycotina</taxon>
        <taxon>Sordariomycetes</taxon>
        <taxon>Xylariomycetidae</taxon>
        <taxon>Amphisphaeriales</taxon>
        <taxon>Apiosporaceae</taxon>
        <taxon>Apiospora</taxon>
    </lineage>
</organism>
<feature type="transmembrane region" description="Helical" evidence="2">
    <location>
        <begin position="12"/>
        <end position="38"/>
    </location>
</feature>
<reference evidence="3 4" key="1">
    <citation type="submission" date="2023-01" db="EMBL/GenBank/DDBJ databases">
        <title>Analysis of 21 Apiospora genomes using comparative genomics revels a genus with tremendous synthesis potential of carbohydrate active enzymes and secondary metabolites.</title>
        <authorList>
            <person name="Sorensen T."/>
        </authorList>
    </citation>
    <scope>NUCLEOTIDE SEQUENCE [LARGE SCALE GENOMIC DNA]</scope>
    <source>
        <strain evidence="3 4">CBS 33761</strain>
    </source>
</reference>
<evidence type="ECO:0000313" key="3">
    <source>
        <dbReference type="EMBL" id="KAK8039670.1"/>
    </source>
</evidence>
<protein>
    <submittedName>
        <fullName evidence="3">Uncharacterized protein</fullName>
    </submittedName>
</protein>